<dbReference type="InterPro" id="IPR051478">
    <property type="entry name" value="Beta-lactamase-like_AB/R"/>
</dbReference>
<dbReference type="Proteomes" id="UP001597419">
    <property type="component" value="Unassembled WGS sequence"/>
</dbReference>
<dbReference type="InterPro" id="IPR012338">
    <property type="entry name" value="Beta-lactam/transpept-like"/>
</dbReference>
<dbReference type="PROSITE" id="PS51318">
    <property type="entry name" value="TAT"/>
    <property type="match status" value="1"/>
</dbReference>
<evidence type="ECO:0000313" key="4">
    <source>
        <dbReference type="EMBL" id="MFD2463363.1"/>
    </source>
</evidence>
<reference evidence="5" key="1">
    <citation type="journal article" date="2019" name="Int. J. Syst. Evol. Microbiol.">
        <title>The Global Catalogue of Microorganisms (GCM) 10K type strain sequencing project: providing services to taxonomists for standard genome sequencing and annotation.</title>
        <authorList>
            <consortium name="The Broad Institute Genomics Platform"/>
            <consortium name="The Broad Institute Genome Sequencing Center for Infectious Disease"/>
            <person name="Wu L."/>
            <person name="Ma J."/>
        </authorList>
    </citation>
    <scope>NUCLEOTIDE SEQUENCE [LARGE SCALE GENOMIC DNA]</scope>
    <source>
        <strain evidence="5">CGMCC 4.7643</strain>
    </source>
</reference>
<comment type="similarity">
    <text evidence="1">Belongs to the beta-lactamase family.</text>
</comment>
<dbReference type="PANTHER" id="PTHR22935:SF95">
    <property type="entry name" value="BETA-LACTAMASE-LIKE 1-RELATED"/>
    <property type="match status" value="1"/>
</dbReference>
<protein>
    <submittedName>
        <fullName evidence="4">Serine hydrolase domain-containing protein</fullName>
        <ecNumber evidence="4">3.-.-.-</ecNumber>
    </submittedName>
</protein>
<evidence type="ECO:0000256" key="2">
    <source>
        <dbReference type="SAM" id="SignalP"/>
    </source>
</evidence>
<dbReference type="Gene3D" id="3.40.710.10">
    <property type="entry name" value="DD-peptidase/beta-lactamase superfamily"/>
    <property type="match status" value="1"/>
</dbReference>
<dbReference type="InterPro" id="IPR001466">
    <property type="entry name" value="Beta-lactam-related"/>
</dbReference>
<comment type="caution">
    <text evidence="4">The sequence shown here is derived from an EMBL/GenBank/DDBJ whole genome shotgun (WGS) entry which is preliminary data.</text>
</comment>
<dbReference type="InterPro" id="IPR006311">
    <property type="entry name" value="TAT_signal"/>
</dbReference>
<keyword evidence="4" id="KW-0378">Hydrolase</keyword>
<name>A0ABW5GR60_9PSEU</name>
<evidence type="ECO:0000256" key="1">
    <source>
        <dbReference type="ARBA" id="ARBA00038473"/>
    </source>
</evidence>
<keyword evidence="5" id="KW-1185">Reference proteome</keyword>
<dbReference type="EMBL" id="JBHUKU010000020">
    <property type="protein sequence ID" value="MFD2463363.1"/>
    <property type="molecule type" value="Genomic_DNA"/>
</dbReference>
<feature type="signal peptide" evidence="2">
    <location>
        <begin position="1"/>
        <end position="26"/>
    </location>
</feature>
<proteinExistence type="inferred from homology"/>
<dbReference type="SUPFAM" id="SSF56601">
    <property type="entry name" value="beta-lactamase/transpeptidase-like"/>
    <property type="match status" value="1"/>
</dbReference>
<dbReference type="EC" id="3.-.-.-" evidence="4"/>
<gene>
    <name evidence="4" type="ORF">ACFSYJ_32455</name>
</gene>
<accession>A0ABW5GR60</accession>
<dbReference type="RefSeq" id="WP_345391660.1">
    <property type="nucleotide sequence ID" value="NZ_BAABHG010000005.1"/>
</dbReference>
<dbReference type="GO" id="GO:0016787">
    <property type="term" value="F:hydrolase activity"/>
    <property type="evidence" value="ECO:0007669"/>
    <property type="project" value="UniProtKB-KW"/>
</dbReference>
<dbReference type="PANTHER" id="PTHR22935">
    <property type="entry name" value="PENICILLIN-BINDING PROTEIN"/>
    <property type="match status" value="1"/>
</dbReference>
<organism evidence="4 5">
    <name type="scientific">Amycolatopsis samaneae</name>
    <dbReference type="NCBI Taxonomy" id="664691"/>
    <lineage>
        <taxon>Bacteria</taxon>
        <taxon>Bacillati</taxon>
        <taxon>Actinomycetota</taxon>
        <taxon>Actinomycetes</taxon>
        <taxon>Pseudonocardiales</taxon>
        <taxon>Pseudonocardiaceae</taxon>
        <taxon>Amycolatopsis</taxon>
    </lineage>
</organism>
<sequence>MTNRRTFLAGLGAAVLGAAVPGIANAGTADRLKSLVDARLAAAGTGYPSLVIGLFDRHGQYVAGTGDSGQPDGGKPDGRTVYQIGSITKTFTGLATALEVVRGRRRFSDPLRACLPDWLPVPTWHGKQVTLGDVVTHTSGLPRLPESWGHRPDIDPRDPYAVFTMRDLADGLRETSLATEPGKVLVYSNLGAALNGQSLALGTEDAYESVIRPRVTGPLGLCDTGTALTREQRGRKAVGHDPAGAVTPDWRFRTCVAEGGLYGTVDDLLRYARAHLAPVPGPLGEATELVRRKRFADAQQAIGVYWFLRPLPGGGREMVWHNGATGGFHSFTGFCPESGTGVAVLTNIARGDNELETIGAGLLAAVS</sequence>
<evidence type="ECO:0000313" key="5">
    <source>
        <dbReference type="Proteomes" id="UP001597419"/>
    </source>
</evidence>
<dbReference type="Pfam" id="PF00144">
    <property type="entry name" value="Beta-lactamase"/>
    <property type="match status" value="1"/>
</dbReference>
<feature type="domain" description="Beta-lactamase-related" evidence="3">
    <location>
        <begin position="45"/>
        <end position="351"/>
    </location>
</feature>
<keyword evidence="2" id="KW-0732">Signal</keyword>
<feature type="chain" id="PRO_5046873496" evidence="2">
    <location>
        <begin position="27"/>
        <end position="367"/>
    </location>
</feature>
<evidence type="ECO:0000259" key="3">
    <source>
        <dbReference type="Pfam" id="PF00144"/>
    </source>
</evidence>